<dbReference type="AlphaFoldDB" id="A0A7X0STQ8"/>
<reference evidence="1 2" key="1">
    <citation type="submission" date="2020-08" db="EMBL/GenBank/DDBJ databases">
        <title>Cohnella phylogeny.</title>
        <authorList>
            <person name="Dunlap C."/>
        </authorList>
    </citation>
    <scope>NUCLEOTIDE SEQUENCE [LARGE SCALE GENOMIC DNA]</scope>
    <source>
        <strain evidence="1 2">CBP 2801</strain>
    </source>
</reference>
<protein>
    <submittedName>
        <fullName evidence="1">Uncharacterized protein</fullName>
    </submittedName>
</protein>
<proteinExistence type="predicted"/>
<dbReference type="Proteomes" id="UP000564644">
    <property type="component" value="Unassembled WGS sequence"/>
</dbReference>
<dbReference type="RefSeq" id="WP_185132388.1">
    <property type="nucleotide sequence ID" value="NZ_JACJVO010000036.1"/>
</dbReference>
<organism evidence="1 2">
    <name type="scientific">Cohnella zeiphila</name>
    <dbReference type="NCBI Taxonomy" id="2761120"/>
    <lineage>
        <taxon>Bacteria</taxon>
        <taxon>Bacillati</taxon>
        <taxon>Bacillota</taxon>
        <taxon>Bacilli</taxon>
        <taxon>Bacillales</taxon>
        <taxon>Paenibacillaceae</taxon>
        <taxon>Cohnella</taxon>
    </lineage>
</organism>
<comment type="caution">
    <text evidence="1">The sequence shown here is derived from an EMBL/GenBank/DDBJ whole genome shotgun (WGS) entry which is preliminary data.</text>
</comment>
<evidence type="ECO:0000313" key="1">
    <source>
        <dbReference type="EMBL" id="MBB6734730.1"/>
    </source>
</evidence>
<evidence type="ECO:0000313" key="2">
    <source>
        <dbReference type="Proteomes" id="UP000564644"/>
    </source>
</evidence>
<gene>
    <name evidence="1" type="ORF">H7C18_27770</name>
</gene>
<keyword evidence="2" id="KW-1185">Reference proteome</keyword>
<sequence>MHVMVRYSGTPGAAAPIIWYEDDFFAGKPAAAVHSPGYGKADSTDE</sequence>
<accession>A0A7X0STQ8</accession>
<dbReference type="EMBL" id="JACJVO010000036">
    <property type="protein sequence ID" value="MBB6734730.1"/>
    <property type="molecule type" value="Genomic_DNA"/>
</dbReference>
<name>A0A7X0STQ8_9BACL</name>